<evidence type="ECO:0000313" key="1">
    <source>
        <dbReference type="EMBL" id="QQO07598.1"/>
    </source>
</evidence>
<organism evidence="1 2">
    <name type="scientific">Breznakiella homolactica</name>
    <dbReference type="NCBI Taxonomy" id="2798577"/>
    <lineage>
        <taxon>Bacteria</taxon>
        <taxon>Pseudomonadati</taxon>
        <taxon>Spirochaetota</taxon>
        <taxon>Spirochaetia</taxon>
        <taxon>Spirochaetales</taxon>
        <taxon>Breznakiellaceae</taxon>
        <taxon>Breznakiella</taxon>
    </lineage>
</organism>
<proteinExistence type="predicted"/>
<reference evidence="1" key="1">
    <citation type="submission" date="2021-01" db="EMBL/GenBank/DDBJ databases">
        <title>Description of Breznakiella homolactica.</title>
        <authorList>
            <person name="Song Y."/>
            <person name="Brune A."/>
        </authorList>
    </citation>
    <scope>NUCLEOTIDE SEQUENCE</scope>
    <source>
        <strain evidence="1">RmG30</strain>
    </source>
</reference>
<dbReference type="EMBL" id="CP067089">
    <property type="protein sequence ID" value="QQO07598.1"/>
    <property type="molecule type" value="Genomic_DNA"/>
</dbReference>
<dbReference type="KEGG" id="bhc:JFL75_11640"/>
<dbReference type="Proteomes" id="UP000595917">
    <property type="component" value="Chromosome"/>
</dbReference>
<accession>A0A7T7XJW4</accession>
<name>A0A7T7XJW4_9SPIR</name>
<dbReference type="AlphaFoldDB" id="A0A7T7XJW4"/>
<dbReference type="RefSeq" id="WP_215624904.1">
    <property type="nucleotide sequence ID" value="NZ_CP067089.2"/>
</dbReference>
<sequence>MNGKNQKPLTPLIRVKLDSGRTGEFLNSLLRNLHNPDEKTRLEWIRDSRGHYHTRLNYAQAPVTVRTSFDRNSGLYRFKALEIRGATPDEFTGYSDHLWSLVKRDELEDAGALTAADRLVRELAEKVSPDRHHLADLLDKFIRTNRE</sequence>
<gene>
    <name evidence="1" type="ORF">JFL75_11640</name>
</gene>
<keyword evidence="2" id="KW-1185">Reference proteome</keyword>
<protein>
    <submittedName>
        <fullName evidence="1">Uncharacterized protein</fullName>
    </submittedName>
</protein>
<evidence type="ECO:0000313" key="2">
    <source>
        <dbReference type="Proteomes" id="UP000595917"/>
    </source>
</evidence>